<evidence type="ECO:0000259" key="2">
    <source>
        <dbReference type="Pfam" id="PF16012"/>
    </source>
</evidence>
<dbReference type="InterPro" id="IPR031961">
    <property type="entry name" value="DUF4780"/>
</dbReference>
<keyword evidence="4" id="KW-1185">Reference proteome</keyword>
<dbReference type="AlphaFoldDB" id="B4H4G9"/>
<feature type="domain" description="DUF4780" evidence="2">
    <location>
        <begin position="1"/>
        <end position="51"/>
    </location>
</feature>
<dbReference type="EMBL" id="CH479209">
    <property type="protein sequence ID" value="EDW32720.1"/>
    <property type="molecule type" value="Genomic_DNA"/>
</dbReference>
<evidence type="ECO:0000313" key="4">
    <source>
        <dbReference type="Proteomes" id="UP000008744"/>
    </source>
</evidence>
<reference evidence="3 4" key="1">
    <citation type="journal article" date="2007" name="Nature">
        <title>Evolution of genes and genomes on the Drosophila phylogeny.</title>
        <authorList>
            <consortium name="Drosophila 12 Genomes Consortium"/>
            <person name="Clark A.G."/>
            <person name="Eisen M.B."/>
            <person name="Smith D.R."/>
            <person name="Bergman C.M."/>
            <person name="Oliver B."/>
            <person name="Markow T.A."/>
            <person name="Kaufman T.C."/>
            <person name="Kellis M."/>
            <person name="Gelbart W."/>
            <person name="Iyer V.N."/>
            <person name="Pollard D.A."/>
            <person name="Sackton T.B."/>
            <person name="Larracuente A.M."/>
            <person name="Singh N.D."/>
            <person name="Abad J.P."/>
            <person name="Abt D.N."/>
            <person name="Adryan B."/>
            <person name="Aguade M."/>
            <person name="Akashi H."/>
            <person name="Anderson W.W."/>
            <person name="Aquadro C.F."/>
            <person name="Ardell D.H."/>
            <person name="Arguello R."/>
            <person name="Artieri C.G."/>
            <person name="Barbash D.A."/>
            <person name="Barker D."/>
            <person name="Barsanti P."/>
            <person name="Batterham P."/>
            <person name="Batzoglou S."/>
            <person name="Begun D."/>
            <person name="Bhutkar A."/>
            <person name="Blanco E."/>
            <person name="Bosak S.A."/>
            <person name="Bradley R.K."/>
            <person name="Brand A.D."/>
            <person name="Brent M.R."/>
            <person name="Brooks A.N."/>
            <person name="Brown R.H."/>
            <person name="Butlin R.K."/>
            <person name="Caggese C."/>
            <person name="Calvi B.R."/>
            <person name="Bernardo de Carvalho A."/>
            <person name="Caspi A."/>
            <person name="Castrezana S."/>
            <person name="Celniker S.E."/>
            <person name="Chang J.L."/>
            <person name="Chapple C."/>
            <person name="Chatterji S."/>
            <person name="Chinwalla A."/>
            <person name="Civetta A."/>
            <person name="Clifton S.W."/>
            <person name="Comeron J.M."/>
            <person name="Costello J.C."/>
            <person name="Coyne J.A."/>
            <person name="Daub J."/>
            <person name="David R.G."/>
            <person name="Delcher A.L."/>
            <person name="Delehaunty K."/>
            <person name="Do C.B."/>
            <person name="Ebling H."/>
            <person name="Edwards K."/>
            <person name="Eickbush T."/>
            <person name="Evans J.D."/>
            <person name="Filipski A."/>
            <person name="Findeiss S."/>
            <person name="Freyhult E."/>
            <person name="Fulton L."/>
            <person name="Fulton R."/>
            <person name="Garcia A.C."/>
            <person name="Gardiner A."/>
            <person name="Garfield D.A."/>
            <person name="Garvin B.E."/>
            <person name="Gibson G."/>
            <person name="Gilbert D."/>
            <person name="Gnerre S."/>
            <person name="Godfrey J."/>
            <person name="Good R."/>
            <person name="Gotea V."/>
            <person name="Gravely B."/>
            <person name="Greenberg A.J."/>
            <person name="Griffiths-Jones S."/>
            <person name="Gross S."/>
            <person name="Guigo R."/>
            <person name="Gustafson E.A."/>
            <person name="Haerty W."/>
            <person name="Hahn M.W."/>
            <person name="Halligan D.L."/>
            <person name="Halpern A.L."/>
            <person name="Halter G.M."/>
            <person name="Han M.V."/>
            <person name="Heger A."/>
            <person name="Hillier L."/>
            <person name="Hinrichs A.S."/>
            <person name="Holmes I."/>
            <person name="Hoskins R.A."/>
            <person name="Hubisz M.J."/>
            <person name="Hultmark D."/>
            <person name="Huntley M.A."/>
            <person name="Jaffe D.B."/>
            <person name="Jagadeeshan S."/>
            <person name="Jeck W.R."/>
            <person name="Johnson J."/>
            <person name="Jones C.D."/>
            <person name="Jordan W.C."/>
            <person name="Karpen G.H."/>
            <person name="Kataoka E."/>
            <person name="Keightley P.D."/>
            <person name="Kheradpour P."/>
            <person name="Kirkness E.F."/>
            <person name="Koerich L.B."/>
            <person name="Kristiansen K."/>
            <person name="Kudrna D."/>
            <person name="Kulathinal R.J."/>
            <person name="Kumar S."/>
            <person name="Kwok R."/>
            <person name="Lander E."/>
            <person name="Langley C.H."/>
            <person name="Lapoint R."/>
            <person name="Lazzaro B.P."/>
            <person name="Lee S.J."/>
            <person name="Levesque L."/>
            <person name="Li R."/>
            <person name="Lin C.F."/>
            <person name="Lin M.F."/>
            <person name="Lindblad-Toh K."/>
            <person name="Llopart A."/>
            <person name="Long M."/>
            <person name="Low L."/>
            <person name="Lozovsky E."/>
            <person name="Lu J."/>
            <person name="Luo M."/>
            <person name="Machado C.A."/>
            <person name="Makalowski W."/>
            <person name="Marzo M."/>
            <person name="Matsuda M."/>
            <person name="Matzkin L."/>
            <person name="McAllister B."/>
            <person name="McBride C.S."/>
            <person name="McKernan B."/>
            <person name="McKernan K."/>
            <person name="Mendez-Lago M."/>
            <person name="Minx P."/>
            <person name="Mollenhauer M.U."/>
            <person name="Montooth K."/>
            <person name="Mount S.M."/>
            <person name="Mu X."/>
            <person name="Myers E."/>
            <person name="Negre B."/>
            <person name="Newfeld S."/>
            <person name="Nielsen R."/>
            <person name="Noor M.A."/>
            <person name="O'Grady P."/>
            <person name="Pachter L."/>
            <person name="Papaceit M."/>
            <person name="Parisi M.J."/>
            <person name="Parisi M."/>
            <person name="Parts L."/>
            <person name="Pedersen J.S."/>
            <person name="Pesole G."/>
            <person name="Phillippy A.M."/>
            <person name="Ponting C.P."/>
            <person name="Pop M."/>
            <person name="Porcelli D."/>
            <person name="Powell J.R."/>
            <person name="Prohaska S."/>
            <person name="Pruitt K."/>
            <person name="Puig M."/>
            <person name="Quesneville H."/>
            <person name="Ram K.R."/>
            <person name="Rand D."/>
            <person name="Rasmussen M.D."/>
            <person name="Reed L.K."/>
            <person name="Reenan R."/>
            <person name="Reily A."/>
            <person name="Remington K.A."/>
            <person name="Rieger T.T."/>
            <person name="Ritchie M.G."/>
            <person name="Robin C."/>
            <person name="Rogers Y.H."/>
            <person name="Rohde C."/>
            <person name="Rozas J."/>
            <person name="Rubenfield M.J."/>
            <person name="Ruiz A."/>
            <person name="Russo S."/>
            <person name="Salzberg S.L."/>
            <person name="Sanchez-Gracia A."/>
            <person name="Saranga D.J."/>
            <person name="Sato H."/>
            <person name="Schaeffer S.W."/>
            <person name="Schatz M.C."/>
            <person name="Schlenke T."/>
            <person name="Schwartz R."/>
            <person name="Segarra C."/>
            <person name="Singh R.S."/>
            <person name="Sirot L."/>
            <person name="Sirota M."/>
            <person name="Sisneros N.B."/>
            <person name="Smith C.D."/>
            <person name="Smith T.F."/>
            <person name="Spieth J."/>
            <person name="Stage D.E."/>
            <person name="Stark A."/>
            <person name="Stephan W."/>
            <person name="Strausberg R.L."/>
            <person name="Strempel S."/>
            <person name="Sturgill D."/>
            <person name="Sutton G."/>
            <person name="Sutton G.G."/>
            <person name="Tao W."/>
            <person name="Teichmann S."/>
            <person name="Tobari Y.N."/>
            <person name="Tomimura Y."/>
            <person name="Tsolas J.M."/>
            <person name="Valente V.L."/>
            <person name="Venter E."/>
            <person name="Venter J.C."/>
            <person name="Vicario S."/>
            <person name="Vieira F.G."/>
            <person name="Vilella A.J."/>
            <person name="Villasante A."/>
            <person name="Walenz B."/>
            <person name="Wang J."/>
            <person name="Wasserman M."/>
            <person name="Watts T."/>
            <person name="Wilson D."/>
            <person name="Wilson R.K."/>
            <person name="Wing R.A."/>
            <person name="Wolfner M.F."/>
            <person name="Wong A."/>
            <person name="Wong G.K."/>
            <person name="Wu C.I."/>
            <person name="Wu G."/>
            <person name="Yamamoto D."/>
            <person name="Yang H.P."/>
            <person name="Yang S.P."/>
            <person name="Yorke J.A."/>
            <person name="Yoshida K."/>
            <person name="Zdobnov E."/>
            <person name="Zhang P."/>
            <person name="Zhang Y."/>
            <person name="Zimin A.V."/>
            <person name="Baldwin J."/>
            <person name="Abdouelleil A."/>
            <person name="Abdulkadir J."/>
            <person name="Abebe A."/>
            <person name="Abera B."/>
            <person name="Abreu J."/>
            <person name="Acer S.C."/>
            <person name="Aftuck L."/>
            <person name="Alexander A."/>
            <person name="An P."/>
            <person name="Anderson E."/>
            <person name="Anderson S."/>
            <person name="Arachi H."/>
            <person name="Azer M."/>
            <person name="Bachantsang P."/>
            <person name="Barry A."/>
            <person name="Bayul T."/>
            <person name="Berlin A."/>
            <person name="Bessette D."/>
            <person name="Bloom T."/>
            <person name="Blye J."/>
            <person name="Boguslavskiy L."/>
            <person name="Bonnet C."/>
            <person name="Boukhgalter B."/>
            <person name="Bourzgui I."/>
            <person name="Brown A."/>
            <person name="Cahill P."/>
            <person name="Channer S."/>
            <person name="Cheshatsang Y."/>
            <person name="Chuda L."/>
            <person name="Citroen M."/>
            <person name="Collymore A."/>
            <person name="Cooke P."/>
            <person name="Costello M."/>
            <person name="D'Aco K."/>
            <person name="Daza R."/>
            <person name="De Haan G."/>
            <person name="DeGray S."/>
            <person name="DeMaso C."/>
            <person name="Dhargay N."/>
            <person name="Dooley K."/>
            <person name="Dooley E."/>
            <person name="Doricent M."/>
            <person name="Dorje P."/>
            <person name="Dorjee K."/>
            <person name="Dupes A."/>
            <person name="Elong R."/>
            <person name="Falk J."/>
            <person name="Farina A."/>
            <person name="Faro S."/>
            <person name="Ferguson D."/>
            <person name="Fisher S."/>
            <person name="Foley C.D."/>
            <person name="Franke A."/>
            <person name="Friedrich D."/>
            <person name="Gadbois L."/>
            <person name="Gearin G."/>
            <person name="Gearin C.R."/>
            <person name="Giannoukos G."/>
            <person name="Goode T."/>
            <person name="Graham J."/>
            <person name="Grandbois E."/>
            <person name="Grewal S."/>
            <person name="Gyaltsen K."/>
            <person name="Hafez N."/>
            <person name="Hagos B."/>
            <person name="Hall J."/>
            <person name="Henson C."/>
            <person name="Hollinger A."/>
            <person name="Honan T."/>
            <person name="Huard M.D."/>
            <person name="Hughes L."/>
            <person name="Hurhula B."/>
            <person name="Husby M.E."/>
            <person name="Kamat A."/>
            <person name="Kanga B."/>
            <person name="Kashin S."/>
            <person name="Khazanovich D."/>
            <person name="Kisner P."/>
            <person name="Lance K."/>
            <person name="Lara M."/>
            <person name="Lee W."/>
            <person name="Lennon N."/>
            <person name="Letendre F."/>
            <person name="LeVine R."/>
            <person name="Lipovsky A."/>
            <person name="Liu X."/>
            <person name="Liu J."/>
            <person name="Liu S."/>
            <person name="Lokyitsang T."/>
            <person name="Lokyitsang Y."/>
            <person name="Lubonja R."/>
            <person name="Lui A."/>
            <person name="MacDonald P."/>
            <person name="Magnisalis V."/>
            <person name="Maru K."/>
            <person name="Matthews C."/>
            <person name="McCusker W."/>
            <person name="McDonough S."/>
            <person name="Mehta T."/>
            <person name="Meldrim J."/>
            <person name="Meneus L."/>
            <person name="Mihai O."/>
            <person name="Mihalev A."/>
            <person name="Mihova T."/>
            <person name="Mittelman R."/>
            <person name="Mlenga V."/>
            <person name="Montmayeur A."/>
            <person name="Mulrain L."/>
            <person name="Navidi A."/>
            <person name="Naylor J."/>
            <person name="Negash T."/>
            <person name="Nguyen T."/>
            <person name="Nguyen N."/>
            <person name="Nicol R."/>
            <person name="Norbu C."/>
            <person name="Norbu N."/>
            <person name="Novod N."/>
            <person name="O'Neill B."/>
            <person name="Osman S."/>
            <person name="Markiewicz E."/>
            <person name="Oyono O.L."/>
            <person name="Patti C."/>
            <person name="Phunkhang P."/>
            <person name="Pierre F."/>
            <person name="Priest M."/>
            <person name="Raghuraman S."/>
            <person name="Rege F."/>
            <person name="Reyes R."/>
            <person name="Rise C."/>
            <person name="Rogov P."/>
            <person name="Ross K."/>
            <person name="Ryan E."/>
            <person name="Settipalli S."/>
            <person name="Shea T."/>
            <person name="Sherpa N."/>
            <person name="Shi L."/>
            <person name="Shih D."/>
            <person name="Sparrow T."/>
            <person name="Spaulding J."/>
            <person name="Stalker J."/>
            <person name="Stange-Thomann N."/>
            <person name="Stavropoulos S."/>
            <person name="Stone C."/>
            <person name="Strader C."/>
            <person name="Tesfaye S."/>
            <person name="Thomson T."/>
            <person name="Thoulutsang Y."/>
            <person name="Thoulutsang D."/>
            <person name="Topham K."/>
            <person name="Topping I."/>
            <person name="Tsamla T."/>
            <person name="Vassiliev H."/>
            <person name="Vo A."/>
            <person name="Wangchuk T."/>
            <person name="Wangdi T."/>
            <person name="Weiand M."/>
            <person name="Wilkinson J."/>
            <person name="Wilson A."/>
            <person name="Yadav S."/>
            <person name="Young G."/>
            <person name="Yu Q."/>
            <person name="Zembek L."/>
            <person name="Zhong D."/>
            <person name="Zimmer A."/>
            <person name="Zwirko Z."/>
            <person name="Jaffe D.B."/>
            <person name="Alvarez P."/>
            <person name="Brockman W."/>
            <person name="Butler J."/>
            <person name="Chin C."/>
            <person name="Gnerre S."/>
            <person name="Grabherr M."/>
            <person name="Kleber M."/>
            <person name="Mauceli E."/>
            <person name="MacCallum I."/>
        </authorList>
    </citation>
    <scope>NUCLEOTIDE SEQUENCE [LARGE SCALE GENOMIC DNA]</scope>
    <source>
        <strain evidence="4">MSH-3 / Tucson 14011-0111.49</strain>
    </source>
</reference>
<evidence type="ECO:0000256" key="1">
    <source>
        <dbReference type="SAM" id="MobiDB-lite"/>
    </source>
</evidence>
<name>B4H4G9_DROPE</name>
<gene>
    <name evidence="3" type="primary">Dper\GL18330</name>
    <name evidence="3" type="ORF">Dper_GL18330</name>
</gene>
<proteinExistence type="predicted"/>
<protein>
    <submittedName>
        <fullName evidence="3">GL18330</fullName>
    </submittedName>
</protein>
<evidence type="ECO:0000313" key="3">
    <source>
        <dbReference type="EMBL" id="EDW32720.1"/>
    </source>
</evidence>
<sequence>MAILWCGYPESLLTTDQLSTIQRSDWDEIVAKRAGSTRPLFYGCSFRPGWWNSNQRGCSNGKMARAPRERGDLRPEAKDEQKIAPKPATGEHSCVECCCSSGGYPRLMRCHGDKEDQARNHDHRARVAE</sequence>
<dbReference type="Proteomes" id="UP000008744">
    <property type="component" value="Unassembled WGS sequence"/>
</dbReference>
<organism evidence="4">
    <name type="scientific">Drosophila persimilis</name>
    <name type="common">Fruit fly</name>
    <dbReference type="NCBI Taxonomy" id="7234"/>
    <lineage>
        <taxon>Eukaryota</taxon>
        <taxon>Metazoa</taxon>
        <taxon>Ecdysozoa</taxon>
        <taxon>Arthropoda</taxon>
        <taxon>Hexapoda</taxon>
        <taxon>Insecta</taxon>
        <taxon>Pterygota</taxon>
        <taxon>Neoptera</taxon>
        <taxon>Endopterygota</taxon>
        <taxon>Diptera</taxon>
        <taxon>Brachycera</taxon>
        <taxon>Muscomorpha</taxon>
        <taxon>Ephydroidea</taxon>
        <taxon>Drosophilidae</taxon>
        <taxon>Drosophila</taxon>
        <taxon>Sophophora</taxon>
    </lineage>
</organism>
<feature type="compositionally biased region" description="Basic and acidic residues" evidence="1">
    <location>
        <begin position="66"/>
        <end position="83"/>
    </location>
</feature>
<feature type="region of interest" description="Disordered" evidence="1">
    <location>
        <begin position="58"/>
        <end position="93"/>
    </location>
</feature>
<accession>B4H4G9</accession>
<dbReference type="HOGENOM" id="CLU_1951018_0_0_1"/>
<dbReference type="Pfam" id="PF16012">
    <property type="entry name" value="DUF4780"/>
    <property type="match status" value="1"/>
</dbReference>